<dbReference type="InterPro" id="IPR047272">
    <property type="entry name" value="S49_SppA_C"/>
</dbReference>
<evidence type="ECO:0000313" key="7">
    <source>
        <dbReference type="EMBL" id="MTU03552.1"/>
    </source>
</evidence>
<dbReference type="Gene3D" id="6.20.330.10">
    <property type="match status" value="1"/>
</dbReference>
<comment type="caution">
    <text evidence="6">The sequence shown here is derived from an EMBL/GenBank/DDBJ whole genome shotgun (WGS) entry which is preliminary data.</text>
</comment>
<gene>
    <name evidence="6" type="primary">sppA</name>
    <name evidence="6" type="ORF">GMD11_04275</name>
    <name evidence="7" type="ORF">GMD18_03920</name>
</gene>
<evidence type="ECO:0000313" key="6">
    <source>
        <dbReference type="EMBL" id="MTT75490.1"/>
    </source>
</evidence>
<dbReference type="PANTHER" id="PTHR42987:SF4">
    <property type="entry name" value="PROTEASE SOHB-RELATED"/>
    <property type="match status" value="1"/>
</dbReference>
<dbReference type="CDD" id="cd07023">
    <property type="entry name" value="S49_Sppa_N_C"/>
    <property type="match status" value="1"/>
</dbReference>
<evidence type="ECO:0000256" key="1">
    <source>
        <dbReference type="ARBA" id="ARBA00008683"/>
    </source>
</evidence>
<dbReference type="OrthoDB" id="9764363at2"/>
<keyword evidence="8" id="KW-1185">Reference proteome</keyword>
<dbReference type="InterPro" id="IPR002142">
    <property type="entry name" value="Peptidase_S49"/>
</dbReference>
<evidence type="ECO:0000259" key="5">
    <source>
        <dbReference type="Pfam" id="PF01343"/>
    </source>
</evidence>
<evidence type="ECO:0000256" key="3">
    <source>
        <dbReference type="ARBA" id="ARBA00022801"/>
    </source>
</evidence>
<dbReference type="NCBIfam" id="TIGR00706">
    <property type="entry name" value="SppA_dom"/>
    <property type="match status" value="1"/>
</dbReference>
<dbReference type="EMBL" id="WNBW01000002">
    <property type="protein sequence ID" value="MTU03552.1"/>
    <property type="molecule type" value="Genomic_DNA"/>
</dbReference>
<name>A0A7X2XEY4_9FIRM</name>
<evidence type="ECO:0000256" key="2">
    <source>
        <dbReference type="ARBA" id="ARBA00022670"/>
    </source>
</evidence>
<sequence length="311" mass="33731">MLKKIFISAILLIAVLSFVVSLLSGKNNDEKVIAAPADRVAVINIEGTIVSGEPGENIWGETTGASSGRLMREIREAAADSSVKALVLRINSPGGSVTAAEEVGRELKRFKEITDKPIITSMGDSAASAAYWLAAYSDTIYANPSTLTGSIGVYMPYMNTQELFKKIGIYTTKIKSGQYKDIMSADRPMTPEEQQILQNMVNQMFENFVAVIAEGRKMDITKVKALADGRVYTGQQAQAVGLVDELGNYYDALEAAGKAIGVDGIPEIKENKRQKPWEVFFSAQLSKMMLGQLEMLLQKDAAGMSSPQAAR</sequence>
<dbReference type="Gene3D" id="3.90.226.10">
    <property type="entry name" value="2-enoyl-CoA Hydratase, Chain A, domain 1"/>
    <property type="match status" value="2"/>
</dbReference>
<dbReference type="EMBL" id="WNBM01000002">
    <property type="protein sequence ID" value="MTT75490.1"/>
    <property type="molecule type" value="Genomic_DNA"/>
</dbReference>
<dbReference type="GO" id="GO:0006508">
    <property type="term" value="P:proteolysis"/>
    <property type="evidence" value="ECO:0007669"/>
    <property type="project" value="UniProtKB-KW"/>
</dbReference>
<proteinExistence type="inferred from homology"/>
<keyword evidence="3" id="KW-0378">Hydrolase</keyword>
<dbReference type="Proteomes" id="UP000443070">
    <property type="component" value="Unassembled WGS sequence"/>
</dbReference>
<feature type="domain" description="Peptidase S49" evidence="5">
    <location>
        <begin position="115"/>
        <end position="262"/>
    </location>
</feature>
<dbReference type="Pfam" id="PF01343">
    <property type="entry name" value="Peptidase_S49"/>
    <property type="match status" value="1"/>
</dbReference>
<dbReference type="Proteomes" id="UP000484547">
    <property type="component" value="Unassembled WGS sequence"/>
</dbReference>
<dbReference type="GO" id="GO:0008236">
    <property type="term" value="F:serine-type peptidase activity"/>
    <property type="evidence" value="ECO:0007669"/>
    <property type="project" value="UniProtKB-KW"/>
</dbReference>
<protein>
    <submittedName>
        <fullName evidence="6">Signal peptide peptidase SppA</fullName>
    </submittedName>
</protein>
<dbReference type="SUPFAM" id="SSF52096">
    <property type="entry name" value="ClpP/crotonase"/>
    <property type="match status" value="1"/>
</dbReference>
<evidence type="ECO:0000256" key="4">
    <source>
        <dbReference type="ARBA" id="ARBA00022825"/>
    </source>
</evidence>
<accession>A0A7X2XEY4</accession>
<dbReference type="RefSeq" id="WP_155163753.1">
    <property type="nucleotide sequence ID" value="NZ_WNBG01000002.1"/>
</dbReference>
<reference evidence="8 9" key="1">
    <citation type="journal article" date="2019" name="Nat. Med.">
        <title>A library of human gut bacterial isolates paired with longitudinal multiomics data enables mechanistic microbiome research.</title>
        <authorList>
            <person name="Poyet M."/>
            <person name="Groussin M."/>
            <person name="Gibbons S.M."/>
            <person name="Avila-Pacheco J."/>
            <person name="Jiang X."/>
            <person name="Kearney S.M."/>
            <person name="Perrotta A.R."/>
            <person name="Berdy B."/>
            <person name="Zhao S."/>
            <person name="Lieberman T.D."/>
            <person name="Swanson P.K."/>
            <person name="Smith M."/>
            <person name="Roesemann S."/>
            <person name="Alexander J.E."/>
            <person name="Rich S.A."/>
            <person name="Livny J."/>
            <person name="Vlamakis H."/>
            <person name="Clish C."/>
            <person name="Bullock K."/>
            <person name="Deik A."/>
            <person name="Scott J."/>
            <person name="Pierce K.A."/>
            <person name="Xavier R.J."/>
            <person name="Alm E.J."/>
        </authorList>
    </citation>
    <scope>NUCLEOTIDE SEQUENCE [LARGE SCALE GENOMIC DNA]</scope>
    <source>
        <strain evidence="6 9">BIOML-A13</strain>
        <strain evidence="7 8">BIOML-A3</strain>
    </source>
</reference>
<evidence type="ECO:0000313" key="8">
    <source>
        <dbReference type="Proteomes" id="UP000443070"/>
    </source>
</evidence>
<keyword evidence="2" id="KW-0645">Protease</keyword>
<evidence type="ECO:0000313" key="9">
    <source>
        <dbReference type="Proteomes" id="UP000484547"/>
    </source>
</evidence>
<dbReference type="InterPro" id="IPR029045">
    <property type="entry name" value="ClpP/crotonase-like_dom_sf"/>
</dbReference>
<dbReference type="AlphaFoldDB" id="A0A7X2XEY4"/>
<keyword evidence="4" id="KW-0720">Serine protease</keyword>
<dbReference type="InterPro" id="IPR004635">
    <property type="entry name" value="Pept_S49_SppA"/>
</dbReference>
<comment type="similarity">
    <text evidence="1">Belongs to the peptidase S49 family.</text>
</comment>
<dbReference type="PANTHER" id="PTHR42987">
    <property type="entry name" value="PEPTIDASE S49"/>
    <property type="match status" value="1"/>
</dbReference>
<organism evidence="6 9">
    <name type="scientific">Phascolarctobacterium faecium</name>
    <dbReference type="NCBI Taxonomy" id="33025"/>
    <lineage>
        <taxon>Bacteria</taxon>
        <taxon>Bacillati</taxon>
        <taxon>Bacillota</taxon>
        <taxon>Negativicutes</taxon>
        <taxon>Acidaminococcales</taxon>
        <taxon>Acidaminococcaceae</taxon>
        <taxon>Phascolarctobacterium</taxon>
    </lineage>
</organism>